<feature type="domain" description="CcmH/CycL/Ccl2/NrfF N-terminal" evidence="8">
    <location>
        <begin position="9"/>
        <end position="147"/>
    </location>
</feature>
<dbReference type="CDD" id="cd16378">
    <property type="entry name" value="CcmH_N"/>
    <property type="match status" value="1"/>
</dbReference>
<dbReference type="FunFam" id="1.10.8.640:FF:000001">
    <property type="entry name" value="Cytochrome c-type biogenesis protein"/>
    <property type="match status" value="1"/>
</dbReference>
<organism evidence="9 10">
    <name type="scientific">Thalassotalea mangrovi</name>
    <dbReference type="NCBI Taxonomy" id="2572245"/>
    <lineage>
        <taxon>Bacteria</taxon>
        <taxon>Pseudomonadati</taxon>
        <taxon>Pseudomonadota</taxon>
        <taxon>Gammaproteobacteria</taxon>
        <taxon>Alteromonadales</taxon>
        <taxon>Colwelliaceae</taxon>
        <taxon>Thalassotalea</taxon>
    </lineage>
</organism>
<feature type="signal peptide" evidence="7">
    <location>
        <begin position="1"/>
        <end position="19"/>
    </location>
</feature>
<evidence type="ECO:0000256" key="6">
    <source>
        <dbReference type="ARBA" id="ARBA00023004"/>
    </source>
</evidence>
<keyword evidence="2 7" id="KW-0349">Heme</keyword>
<evidence type="ECO:0000256" key="1">
    <source>
        <dbReference type="ARBA" id="ARBA00010342"/>
    </source>
</evidence>
<keyword evidence="7" id="KW-0812">Transmembrane</keyword>
<keyword evidence="6 7" id="KW-0408">Iron</keyword>
<dbReference type="PANTHER" id="PTHR47870:SF1">
    <property type="entry name" value="CYTOCHROME C-TYPE BIOGENESIS PROTEIN CCMH"/>
    <property type="match status" value="1"/>
</dbReference>
<dbReference type="OrthoDB" id="9804975at2"/>
<reference evidence="9 10" key="1">
    <citation type="submission" date="2019-04" db="EMBL/GenBank/DDBJ databases">
        <title>Thalassotalea guangxiensis sp. nov., isolated from sediment of the coastal wetland.</title>
        <authorList>
            <person name="Zheng S."/>
            <person name="Zhang D."/>
        </authorList>
    </citation>
    <scope>NUCLEOTIDE SEQUENCE [LARGE SCALE GENOMIC DNA]</scope>
    <source>
        <strain evidence="9 10">ZS-4</strain>
    </source>
</reference>
<evidence type="ECO:0000256" key="2">
    <source>
        <dbReference type="ARBA" id="ARBA00022617"/>
    </source>
</evidence>
<comment type="caution">
    <text evidence="9">The sequence shown here is derived from an EMBL/GenBank/DDBJ whole genome shotgun (WGS) entry which is preliminary data.</text>
</comment>
<comment type="function">
    <text evidence="7">Possible subunit of a heme lyase.</text>
</comment>
<dbReference type="EMBL" id="SWDB01000003">
    <property type="protein sequence ID" value="TKB47566.1"/>
    <property type="molecule type" value="Genomic_DNA"/>
</dbReference>
<dbReference type="GO" id="GO:0005886">
    <property type="term" value="C:plasma membrane"/>
    <property type="evidence" value="ECO:0007669"/>
    <property type="project" value="TreeGrafter"/>
</dbReference>
<dbReference type="Proteomes" id="UP000307999">
    <property type="component" value="Unassembled WGS sequence"/>
</dbReference>
<evidence type="ECO:0000256" key="7">
    <source>
        <dbReference type="RuleBase" id="RU364112"/>
    </source>
</evidence>
<protein>
    <recommendedName>
        <fullName evidence="7">Cytochrome c-type biogenesis protein</fullName>
    </recommendedName>
</protein>
<dbReference type="GO" id="GO:0017004">
    <property type="term" value="P:cytochrome complex assembly"/>
    <property type="evidence" value="ECO:0007669"/>
    <property type="project" value="UniProtKB-KW"/>
</dbReference>
<dbReference type="Pfam" id="PF03918">
    <property type="entry name" value="CcmH"/>
    <property type="match status" value="1"/>
</dbReference>
<proteinExistence type="inferred from homology"/>
<evidence type="ECO:0000259" key="8">
    <source>
        <dbReference type="Pfam" id="PF03918"/>
    </source>
</evidence>
<keyword evidence="7" id="KW-0472">Membrane</keyword>
<keyword evidence="7" id="KW-1133">Transmembrane helix</keyword>
<dbReference type="InterPro" id="IPR038297">
    <property type="entry name" value="CcmH/CycL/NrfF/Ccl2_sf"/>
</dbReference>
<dbReference type="Gene3D" id="1.10.8.640">
    <property type="entry name" value="Cytochrome C biogenesis protein"/>
    <property type="match status" value="1"/>
</dbReference>
<feature type="transmembrane region" description="Helical" evidence="7">
    <location>
        <begin position="104"/>
        <end position="125"/>
    </location>
</feature>
<dbReference type="GO" id="GO:0046872">
    <property type="term" value="F:metal ion binding"/>
    <property type="evidence" value="ECO:0007669"/>
    <property type="project" value="UniProtKB-KW"/>
</dbReference>
<sequence>MKQVTTLLLALLTSALVNAGPIDTYQFPDEVTKKRFQQLVYELRCPKCQNQNLADSNSMIAVDLRKQVYDMLLEGRSDMEIVNFMVERYGDYVLYKPKVTAATYLLWFGPIGFIIIGGIIIAIFVRKSNTKTQPLTAEQQRQLDDILNE</sequence>
<keyword evidence="4 7" id="KW-0732">Signal</keyword>
<name>A0A4U1BAK0_9GAMM</name>
<keyword evidence="5" id="KW-0201">Cytochrome c-type biogenesis</keyword>
<gene>
    <name evidence="9" type="ORF">E8M12_01750</name>
</gene>
<comment type="similarity">
    <text evidence="1 7">Belongs to the CcmH/CycL/Ccl2/NrfF family.</text>
</comment>
<evidence type="ECO:0000313" key="10">
    <source>
        <dbReference type="Proteomes" id="UP000307999"/>
    </source>
</evidence>
<dbReference type="AlphaFoldDB" id="A0A4U1BAK0"/>
<keyword evidence="10" id="KW-1185">Reference proteome</keyword>
<dbReference type="InterPro" id="IPR051263">
    <property type="entry name" value="C-type_cytochrome_biogenesis"/>
</dbReference>
<evidence type="ECO:0000256" key="3">
    <source>
        <dbReference type="ARBA" id="ARBA00022723"/>
    </source>
</evidence>
<evidence type="ECO:0000256" key="4">
    <source>
        <dbReference type="ARBA" id="ARBA00022729"/>
    </source>
</evidence>
<evidence type="ECO:0000313" key="9">
    <source>
        <dbReference type="EMBL" id="TKB47566.1"/>
    </source>
</evidence>
<keyword evidence="3 7" id="KW-0479">Metal-binding</keyword>
<dbReference type="InterPro" id="IPR005616">
    <property type="entry name" value="CcmH/CycL/Ccl2/NrfF_N"/>
</dbReference>
<dbReference type="PANTHER" id="PTHR47870">
    <property type="entry name" value="CYTOCHROME C-TYPE BIOGENESIS PROTEIN CCMH"/>
    <property type="match status" value="1"/>
</dbReference>
<feature type="chain" id="PRO_5021038058" description="Cytochrome c-type biogenesis protein" evidence="7">
    <location>
        <begin position="20"/>
        <end position="149"/>
    </location>
</feature>
<evidence type="ECO:0000256" key="5">
    <source>
        <dbReference type="ARBA" id="ARBA00022748"/>
    </source>
</evidence>
<accession>A0A4U1BAK0</accession>